<evidence type="ECO:0000313" key="4">
    <source>
        <dbReference type="EMBL" id="SVA88286.1"/>
    </source>
</evidence>
<dbReference type="EMBL" id="UINC01021216">
    <property type="protein sequence ID" value="SVA88286.1"/>
    <property type="molecule type" value="Genomic_DNA"/>
</dbReference>
<evidence type="ECO:0000259" key="3">
    <source>
        <dbReference type="Pfam" id="PF18146"/>
    </source>
</evidence>
<evidence type="ECO:0000259" key="2">
    <source>
        <dbReference type="Pfam" id="PF02464"/>
    </source>
</evidence>
<dbReference type="InterPro" id="IPR001453">
    <property type="entry name" value="MoaB/Mog_dom"/>
</dbReference>
<dbReference type="PANTHER" id="PTHR13939">
    <property type="entry name" value="NICOTINAMIDE-NUCLEOTIDE AMIDOHYDROLASE PNCC"/>
    <property type="match status" value="1"/>
</dbReference>
<dbReference type="SUPFAM" id="SSF142433">
    <property type="entry name" value="CinA-like"/>
    <property type="match status" value="1"/>
</dbReference>
<dbReference type="InterPro" id="IPR036425">
    <property type="entry name" value="MoaB/Mog-like_dom_sf"/>
</dbReference>
<dbReference type="AlphaFoldDB" id="A0A381ZG83"/>
<dbReference type="Gene3D" id="3.90.950.20">
    <property type="entry name" value="CinA-like"/>
    <property type="match status" value="1"/>
</dbReference>
<protein>
    <recommendedName>
        <fullName evidence="5">MoaB/Mog domain-containing protein</fullName>
    </recommendedName>
</protein>
<dbReference type="Pfam" id="PF18146">
    <property type="entry name" value="CinA_KH"/>
    <property type="match status" value="1"/>
</dbReference>
<dbReference type="InterPro" id="IPR008135">
    <property type="entry name" value="Competence-induced_CinA"/>
</dbReference>
<dbReference type="NCBIfam" id="TIGR00199">
    <property type="entry name" value="PncC_domain"/>
    <property type="match status" value="1"/>
</dbReference>
<gene>
    <name evidence="4" type="ORF">METZ01_LOCUS141140</name>
</gene>
<dbReference type="Gene3D" id="3.40.980.10">
    <property type="entry name" value="MoaB/Mog-like domain"/>
    <property type="match status" value="1"/>
</dbReference>
<evidence type="ECO:0000259" key="1">
    <source>
        <dbReference type="Pfam" id="PF00994"/>
    </source>
</evidence>
<dbReference type="Pfam" id="PF02464">
    <property type="entry name" value="CinA"/>
    <property type="match status" value="1"/>
</dbReference>
<proteinExistence type="inferred from homology"/>
<feature type="domain" description="CinA KH" evidence="3">
    <location>
        <begin position="132"/>
        <end position="199"/>
    </location>
</feature>
<dbReference type="PIRSF" id="PIRSF006728">
    <property type="entry name" value="CinA"/>
    <property type="match status" value="1"/>
</dbReference>
<feature type="non-terminal residue" evidence="4">
    <location>
        <position position="1"/>
    </location>
</feature>
<sequence length="370" mass="39498">QEAVSAAMEVAELVLVSGGLGPTPDDLTKEAVSSLLGLELRLDKKVLRKLEELFKSRGYTGSPNNFSQAEVPEGATVLPNNRGTAPGLLLEEGSSLVVLLPGVPQELRGIFQEDLQLLLNQRFKGRAEPVHHRMIHTTGIPESRLSELVSQHLTGDMGPVTLAFLPDLRGVDLRLSARCTSAKEAKERLAKLEETLEPITAKWRFEASGGDIAEALNRTLFEGGYTVAVAESCTGGLVSQRITDHPGSSDVFLGGVIAYQDEVKFSQLGVSRLAVAKHGEVSEVVACQMAIGVADRLGASTGIAITGVAGPGGGTSEKPVGTVWVAVSIKETVEARLLRLVGDRHAIRERAAQYALALLYRRLIDVRSKA</sequence>
<reference evidence="4" key="1">
    <citation type="submission" date="2018-05" db="EMBL/GenBank/DDBJ databases">
        <authorList>
            <person name="Lanie J.A."/>
            <person name="Ng W.-L."/>
            <person name="Kazmierczak K.M."/>
            <person name="Andrzejewski T.M."/>
            <person name="Davidsen T.M."/>
            <person name="Wayne K.J."/>
            <person name="Tettelin H."/>
            <person name="Glass J.I."/>
            <person name="Rusch D."/>
            <person name="Podicherti R."/>
            <person name="Tsui H.-C.T."/>
            <person name="Winkler M.E."/>
        </authorList>
    </citation>
    <scope>NUCLEOTIDE SEQUENCE</scope>
</reference>
<dbReference type="HAMAP" id="MF_00226_B">
    <property type="entry name" value="CinA_B"/>
    <property type="match status" value="1"/>
</dbReference>
<dbReference type="InterPro" id="IPR050101">
    <property type="entry name" value="CinA"/>
</dbReference>
<dbReference type="NCBIfam" id="TIGR00200">
    <property type="entry name" value="cinA_nterm"/>
    <property type="match status" value="1"/>
</dbReference>
<dbReference type="InterPro" id="IPR041424">
    <property type="entry name" value="CinA_KH"/>
</dbReference>
<evidence type="ECO:0008006" key="5">
    <source>
        <dbReference type="Google" id="ProtNLM"/>
    </source>
</evidence>
<organism evidence="4">
    <name type="scientific">marine metagenome</name>
    <dbReference type="NCBI Taxonomy" id="408172"/>
    <lineage>
        <taxon>unclassified sequences</taxon>
        <taxon>metagenomes</taxon>
        <taxon>ecological metagenomes</taxon>
    </lineage>
</organism>
<dbReference type="PANTHER" id="PTHR13939:SF0">
    <property type="entry name" value="NMN AMIDOHYDROLASE-LIKE PROTEIN YFAY"/>
    <property type="match status" value="1"/>
</dbReference>
<dbReference type="Pfam" id="PF00994">
    <property type="entry name" value="MoCF_biosynth"/>
    <property type="match status" value="1"/>
</dbReference>
<accession>A0A381ZG83</accession>
<feature type="domain" description="MoaB/Mog" evidence="1">
    <location>
        <begin position="2"/>
        <end position="115"/>
    </location>
</feature>
<dbReference type="InterPro" id="IPR008136">
    <property type="entry name" value="CinA_C"/>
</dbReference>
<dbReference type="SUPFAM" id="SSF53218">
    <property type="entry name" value="Molybdenum cofactor biosynthesis proteins"/>
    <property type="match status" value="1"/>
</dbReference>
<name>A0A381ZG83_9ZZZZ</name>
<dbReference type="Gene3D" id="3.30.70.2860">
    <property type="match status" value="1"/>
</dbReference>
<feature type="domain" description="CinA C-terminal" evidence="2">
    <location>
        <begin position="212"/>
        <end position="362"/>
    </location>
</feature>
<dbReference type="InterPro" id="IPR036653">
    <property type="entry name" value="CinA-like_C"/>
</dbReference>